<dbReference type="RefSeq" id="WP_265128843.1">
    <property type="nucleotide sequence ID" value="NZ_JAPCHY010000014.1"/>
</dbReference>
<feature type="chain" id="PRO_5045799814" evidence="1">
    <location>
        <begin position="21"/>
        <end position="150"/>
    </location>
</feature>
<evidence type="ECO:0000313" key="3">
    <source>
        <dbReference type="Proteomes" id="UP001209922"/>
    </source>
</evidence>
<gene>
    <name evidence="2" type="ORF">OK345_15205</name>
</gene>
<dbReference type="EMBL" id="JAPCHY010000014">
    <property type="protein sequence ID" value="MCW4473847.1"/>
    <property type="molecule type" value="Genomic_DNA"/>
</dbReference>
<dbReference type="InterPro" id="IPR045500">
    <property type="entry name" value="DUF6491"/>
</dbReference>
<accession>A0ABT3JZE3</accession>
<dbReference type="Proteomes" id="UP001209922">
    <property type="component" value="Unassembled WGS sequence"/>
</dbReference>
<protein>
    <submittedName>
        <fullName evidence="2">DUF6491 family protein</fullName>
    </submittedName>
</protein>
<feature type="signal peptide" evidence="1">
    <location>
        <begin position="1"/>
        <end position="20"/>
    </location>
</feature>
<reference evidence="2 3" key="1">
    <citation type="submission" date="2022-10" db="EMBL/GenBank/DDBJ databases">
        <title>Xanthomonas sp. H13-6.</title>
        <authorList>
            <person name="Liu X."/>
            <person name="Deng Z."/>
            <person name="Jiang Y."/>
            <person name="Yu T."/>
            <person name="Ai J."/>
        </authorList>
    </citation>
    <scope>NUCLEOTIDE SEQUENCE [LARGE SCALE GENOMIC DNA]</scope>
    <source>
        <strain evidence="2 3">H13-6</strain>
    </source>
</reference>
<comment type="caution">
    <text evidence="2">The sequence shown here is derived from an EMBL/GenBank/DDBJ whole genome shotgun (WGS) entry which is preliminary data.</text>
</comment>
<keyword evidence="3" id="KW-1185">Reference proteome</keyword>
<name>A0ABT3JZE3_9XANT</name>
<evidence type="ECO:0000313" key="2">
    <source>
        <dbReference type="EMBL" id="MCW4473847.1"/>
    </source>
</evidence>
<sequence>MKTMLLAAALCLSLASCATADRLSSSDKLALYRAHAGEPVRDFRYFGQLNGWTELGDSALAVWTRPAEAWLLELGGPCMDLAYAPTIGVTNHMGTVSARFDSVIVSGGSMGMRVPCRIQSIRPLDVKALKASERELREARVQEREAASQE</sequence>
<dbReference type="Pfam" id="PF20101">
    <property type="entry name" value="DUF6491"/>
    <property type="match status" value="1"/>
</dbReference>
<dbReference type="PROSITE" id="PS51257">
    <property type="entry name" value="PROKAR_LIPOPROTEIN"/>
    <property type="match status" value="1"/>
</dbReference>
<proteinExistence type="predicted"/>
<organism evidence="2 3">
    <name type="scientific">Xanthomonas chitinilytica</name>
    <dbReference type="NCBI Taxonomy" id="2989819"/>
    <lineage>
        <taxon>Bacteria</taxon>
        <taxon>Pseudomonadati</taxon>
        <taxon>Pseudomonadota</taxon>
        <taxon>Gammaproteobacteria</taxon>
        <taxon>Lysobacterales</taxon>
        <taxon>Lysobacteraceae</taxon>
        <taxon>Xanthomonas</taxon>
    </lineage>
</organism>
<evidence type="ECO:0000256" key="1">
    <source>
        <dbReference type="SAM" id="SignalP"/>
    </source>
</evidence>
<keyword evidence="1" id="KW-0732">Signal</keyword>